<dbReference type="Proteomes" id="UP000383932">
    <property type="component" value="Unassembled WGS sequence"/>
</dbReference>
<dbReference type="EMBL" id="SSOP01000122">
    <property type="protein sequence ID" value="KAB5591121.1"/>
    <property type="molecule type" value="Genomic_DNA"/>
</dbReference>
<feature type="region of interest" description="Disordered" evidence="1">
    <location>
        <begin position="60"/>
        <end position="88"/>
    </location>
</feature>
<sequence length="354" mass="39050">MHDRQRHAISAHEPQVSKLIARSRREDALRDRSRRHESAHTSLFTPLALSQQLRVYSRTRVAGPPPPRSWAYPANTSPASGVSSPGALPDSKWRARALGWILMHIDHPDLIPHAILRMHVEEEYRADESVIPTLREMCVQSLMLPAHGAGSHQPTLHDRALDSDLPAHLRKFIVRYFAIHFPLPWSALGELWGIPYGEQGADGEVILVGESAGGSKISGSAIKDILTPSGPDFDTRSGDTEEFSWDADEFTSAPPLKTLISVAHPLSKHISSLPPTITHLALIAIPLDQDITPRGLMAKLSSRLRLLEVLDLSCNSWLGAHRVILICVGRVGLVKEMAASPLSRAYQLPKIERP</sequence>
<proteinExistence type="predicted"/>
<evidence type="ECO:0000313" key="3">
    <source>
        <dbReference type="Proteomes" id="UP000383932"/>
    </source>
</evidence>
<evidence type="ECO:0000313" key="2">
    <source>
        <dbReference type="EMBL" id="KAB5591121.1"/>
    </source>
</evidence>
<keyword evidence="3" id="KW-1185">Reference proteome</keyword>
<evidence type="ECO:0000256" key="1">
    <source>
        <dbReference type="SAM" id="MobiDB-lite"/>
    </source>
</evidence>
<name>A0A5N5QI24_9AGAM</name>
<dbReference type="OrthoDB" id="3264363at2759"/>
<gene>
    <name evidence="2" type="ORF">CTheo_5446</name>
</gene>
<accession>A0A5N5QI24</accession>
<protein>
    <submittedName>
        <fullName evidence="2">Uncharacterized protein</fullName>
    </submittedName>
</protein>
<reference evidence="2 3" key="1">
    <citation type="journal article" date="2019" name="Fungal Biol. Biotechnol.">
        <title>Draft genome sequence of fastidious pathogen Ceratobasidium theobromae, which causes vascular-streak dieback in Theobroma cacao.</title>
        <authorList>
            <person name="Ali S.S."/>
            <person name="Asman A."/>
            <person name="Shao J."/>
            <person name="Firmansyah A.P."/>
            <person name="Susilo A.W."/>
            <person name="Rosmana A."/>
            <person name="McMahon P."/>
            <person name="Junaid M."/>
            <person name="Guest D."/>
            <person name="Kheng T.Y."/>
            <person name="Meinhardt L.W."/>
            <person name="Bailey B.A."/>
        </authorList>
    </citation>
    <scope>NUCLEOTIDE SEQUENCE [LARGE SCALE GENOMIC DNA]</scope>
    <source>
        <strain evidence="2 3">CT2</strain>
    </source>
</reference>
<comment type="caution">
    <text evidence="2">The sequence shown here is derived from an EMBL/GenBank/DDBJ whole genome shotgun (WGS) entry which is preliminary data.</text>
</comment>
<organism evidence="2 3">
    <name type="scientific">Ceratobasidium theobromae</name>
    <dbReference type="NCBI Taxonomy" id="1582974"/>
    <lineage>
        <taxon>Eukaryota</taxon>
        <taxon>Fungi</taxon>
        <taxon>Dikarya</taxon>
        <taxon>Basidiomycota</taxon>
        <taxon>Agaricomycotina</taxon>
        <taxon>Agaricomycetes</taxon>
        <taxon>Cantharellales</taxon>
        <taxon>Ceratobasidiaceae</taxon>
        <taxon>Ceratobasidium</taxon>
    </lineage>
</organism>
<dbReference type="AlphaFoldDB" id="A0A5N5QI24"/>
<feature type="compositionally biased region" description="Polar residues" evidence="1">
    <location>
        <begin position="74"/>
        <end position="83"/>
    </location>
</feature>
<feature type="compositionally biased region" description="Basic and acidic residues" evidence="1">
    <location>
        <begin position="23"/>
        <end position="39"/>
    </location>
</feature>
<feature type="region of interest" description="Disordered" evidence="1">
    <location>
        <begin position="1"/>
        <end position="42"/>
    </location>
</feature>